<dbReference type="PROSITE" id="PS50931">
    <property type="entry name" value="HTH_LYSR"/>
    <property type="match status" value="1"/>
</dbReference>
<dbReference type="Pfam" id="PF03466">
    <property type="entry name" value="LysR_substrate"/>
    <property type="match status" value="1"/>
</dbReference>
<dbReference type="SUPFAM" id="SSF46785">
    <property type="entry name" value="Winged helix' DNA-binding domain"/>
    <property type="match status" value="1"/>
</dbReference>
<dbReference type="GO" id="GO:0006351">
    <property type="term" value="P:DNA-templated transcription"/>
    <property type="evidence" value="ECO:0007669"/>
    <property type="project" value="TreeGrafter"/>
</dbReference>
<dbReference type="InterPro" id="IPR005119">
    <property type="entry name" value="LysR_subst-bd"/>
</dbReference>
<proteinExistence type="inferred from homology"/>
<dbReference type="EMBL" id="MJIL01000090">
    <property type="protein sequence ID" value="OLQ72876.1"/>
    <property type="molecule type" value="Genomic_DNA"/>
</dbReference>
<protein>
    <submittedName>
        <fullName evidence="6">LysR family transcriptional regulator</fullName>
    </submittedName>
</protein>
<dbReference type="STRING" id="1903952.BIT28_06740"/>
<dbReference type="PANTHER" id="PTHR30537">
    <property type="entry name" value="HTH-TYPE TRANSCRIPTIONAL REGULATOR"/>
    <property type="match status" value="1"/>
</dbReference>
<evidence type="ECO:0000313" key="6">
    <source>
        <dbReference type="EMBL" id="OLQ72876.1"/>
    </source>
</evidence>
<dbReference type="InterPro" id="IPR036390">
    <property type="entry name" value="WH_DNA-bd_sf"/>
</dbReference>
<dbReference type="AlphaFoldDB" id="A0A1Q9GEU0"/>
<evidence type="ECO:0000259" key="5">
    <source>
        <dbReference type="PROSITE" id="PS50931"/>
    </source>
</evidence>
<gene>
    <name evidence="6" type="ORF">BIT28_06740</name>
</gene>
<feature type="domain" description="HTH lysR-type" evidence="5">
    <location>
        <begin position="8"/>
        <end position="64"/>
    </location>
</feature>
<dbReference type="Proteomes" id="UP000186905">
    <property type="component" value="Unassembled WGS sequence"/>
</dbReference>
<evidence type="ECO:0000256" key="4">
    <source>
        <dbReference type="ARBA" id="ARBA00023163"/>
    </source>
</evidence>
<evidence type="ECO:0000313" key="7">
    <source>
        <dbReference type="Proteomes" id="UP000186905"/>
    </source>
</evidence>
<dbReference type="InterPro" id="IPR000847">
    <property type="entry name" value="LysR_HTH_N"/>
</dbReference>
<dbReference type="GO" id="GO:0003700">
    <property type="term" value="F:DNA-binding transcription factor activity"/>
    <property type="evidence" value="ECO:0007669"/>
    <property type="project" value="InterPro"/>
</dbReference>
<dbReference type="GO" id="GO:0043565">
    <property type="term" value="F:sequence-specific DNA binding"/>
    <property type="evidence" value="ECO:0007669"/>
    <property type="project" value="TreeGrafter"/>
</dbReference>
<dbReference type="RefSeq" id="WP_075766893.1">
    <property type="nucleotide sequence ID" value="NZ_MJIL01000090.1"/>
</dbReference>
<reference evidence="6 7" key="1">
    <citation type="submission" date="2016-09" db="EMBL/GenBank/DDBJ databases">
        <title>Photobacterium proteolyticum sp. nov. a protease producing bacterium isolated from ocean sediments of Laizhou Bay.</title>
        <authorList>
            <person name="Li Y."/>
        </authorList>
    </citation>
    <scope>NUCLEOTIDE SEQUENCE [LARGE SCALE GENOMIC DNA]</scope>
    <source>
        <strain evidence="6 7">13-12</strain>
    </source>
</reference>
<dbReference type="PRINTS" id="PR00039">
    <property type="entry name" value="HTHLYSR"/>
</dbReference>
<dbReference type="InterPro" id="IPR036388">
    <property type="entry name" value="WH-like_DNA-bd_sf"/>
</dbReference>
<keyword evidence="4" id="KW-0804">Transcription</keyword>
<dbReference type="OrthoDB" id="5526340at2"/>
<evidence type="ECO:0000256" key="2">
    <source>
        <dbReference type="ARBA" id="ARBA00023015"/>
    </source>
</evidence>
<accession>A0A1Q9GEU0</accession>
<dbReference type="InterPro" id="IPR058163">
    <property type="entry name" value="LysR-type_TF_proteobact-type"/>
</dbReference>
<dbReference type="SUPFAM" id="SSF53850">
    <property type="entry name" value="Periplasmic binding protein-like II"/>
    <property type="match status" value="1"/>
</dbReference>
<organism evidence="6 7">
    <name type="scientific">Photobacterium proteolyticum</name>
    <dbReference type="NCBI Taxonomy" id="1903952"/>
    <lineage>
        <taxon>Bacteria</taxon>
        <taxon>Pseudomonadati</taxon>
        <taxon>Pseudomonadota</taxon>
        <taxon>Gammaproteobacteria</taxon>
        <taxon>Vibrionales</taxon>
        <taxon>Vibrionaceae</taxon>
        <taxon>Photobacterium</taxon>
    </lineage>
</organism>
<keyword evidence="2" id="KW-0805">Transcription regulation</keyword>
<keyword evidence="7" id="KW-1185">Reference proteome</keyword>
<dbReference type="Pfam" id="PF00126">
    <property type="entry name" value="HTH_1"/>
    <property type="match status" value="1"/>
</dbReference>
<dbReference type="Gene3D" id="3.40.190.10">
    <property type="entry name" value="Periplasmic binding protein-like II"/>
    <property type="match status" value="2"/>
</dbReference>
<comment type="similarity">
    <text evidence="1">Belongs to the LysR transcriptional regulatory family.</text>
</comment>
<dbReference type="FunFam" id="1.10.10.10:FF:000001">
    <property type="entry name" value="LysR family transcriptional regulator"/>
    <property type="match status" value="1"/>
</dbReference>
<evidence type="ECO:0000256" key="1">
    <source>
        <dbReference type="ARBA" id="ARBA00009437"/>
    </source>
</evidence>
<dbReference type="Gene3D" id="1.10.10.10">
    <property type="entry name" value="Winged helix-like DNA-binding domain superfamily/Winged helix DNA-binding domain"/>
    <property type="match status" value="1"/>
</dbReference>
<comment type="caution">
    <text evidence="6">The sequence shown here is derived from an EMBL/GenBank/DDBJ whole genome shotgun (WGS) entry which is preliminary data.</text>
</comment>
<dbReference type="PANTHER" id="PTHR30537:SF32">
    <property type="entry name" value="HTH-TYPE TRANSCRIPTIONAL REGULATOR DSDC"/>
    <property type="match status" value="1"/>
</dbReference>
<evidence type="ECO:0000256" key="3">
    <source>
        <dbReference type="ARBA" id="ARBA00023125"/>
    </source>
</evidence>
<name>A0A1Q9GEU0_9GAMM</name>
<sequence>MQPIKSSTLAGLATFDIAARFGSFTQAAEHLHITTGAVSQQIRQLEHQLNFPLFDRHSRGIRLTEKGQQLYAVVSQSLNDINQTVANLQQPEAEGEIRLKLTPSFAFKWLVPRLQNFYQQYPDIKIQTFAEGALVDHQDTSFDLVIDYCRQPPRNGTLLLSENLLPVMSPGYRDKFDWNNKACWEAATLLHDAMPWREARQDFEWHYWFQTMNISADSQHGHYFNRTDMAMAAAEAGLGVAMARCALINKDFATGRLVSPFKPIPANAGYYLIQHRDNQAIACFVDWLDTQVLKIDEQILFPNE</sequence>
<dbReference type="CDD" id="cd08432">
    <property type="entry name" value="PBP2_GcdR_TrpI_HvrB_AmpR_like"/>
    <property type="match status" value="1"/>
</dbReference>
<keyword evidence="3" id="KW-0238">DNA-binding</keyword>